<dbReference type="PANTHER" id="PTHR11956:SF5">
    <property type="entry name" value="ARGININE--TRNA LIGASE, CYTOPLASMIC"/>
    <property type="match status" value="1"/>
</dbReference>
<keyword evidence="2" id="KW-0436">Ligase</keyword>
<dbReference type="AlphaFoldDB" id="A0A0B8NTG7"/>
<reference evidence="2 3" key="2">
    <citation type="submission" date="2015-01" db="EMBL/GenBank/DDBJ databases">
        <authorList>
            <consortium name="NBRP consortium"/>
            <person name="Sawabe T."/>
            <person name="Meirelles P."/>
            <person name="Feng G."/>
            <person name="Sayaka M."/>
            <person name="Hattori M."/>
            <person name="Ohkuma M."/>
        </authorList>
    </citation>
    <scope>NUCLEOTIDE SEQUENCE [LARGE SCALE GENOMIC DNA]</scope>
    <source>
        <strain evidence="3">JCM 19231</strain>
    </source>
</reference>
<dbReference type="GO" id="GO:0005737">
    <property type="term" value="C:cytoplasm"/>
    <property type="evidence" value="ECO:0007669"/>
    <property type="project" value="InterPro"/>
</dbReference>
<name>A0A0B8NTG7_9VIBR</name>
<dbReference type="InterPro" id="IPR001278">
    <property type="entry name" value="Arg-tRNA-ligase"/>
</dbReference>
<dbReference type="Gene3D" id="3.30.1360.70">
    <property type="entry name" value="Arginyl tRNA synthetase N-terminal domain"/>
    <property type="match status" value="1"/>
</dbReference>
<protein>
    <submittedName>
        <fullName evidence="2">Arginyl-tRNA synthetase</fullName>
        <ecNumber evidence="2">6.1.1.19</ecNumber>
    </submittedName>
</protein>
<reference evidence="2 3" key="1">
    <citation type="submission" date="2015-01" db="EMBL/GenBank/DDBJ databases">
        <title>Vibrio sp. C1 JCM 19231 whole genome shotgun sequence.</title>
        <authorList>
            <person name="Sawabe T."/>
            <person name="Meirelles P."/>
            <person name="Feng G."/>
            <person name="Sayaka M."/>
            <person name="Hattori M."/>
            <person name="Ohkuma M."/>
        </authorList>
    </citation>
    <scope>NUCLEOTIDE SEQUENCE [LARGE SCALE GENOMIC DNA]</scope>
    <source>
        <strain evidence="3">JCM 19231</strain>
    </source>
</reference>
<dbReference type="EMBL" id="BBRZ01000016">
    <property type="protein sequence ID" value="GAM55607.1"/>
    <property type="molecule type" value="Genomic_DNA"/>
</dbReference>
<evidence type="ECO:0000313" key="3">
    <source>
        <dbReference type="Proteomes" id="UP000031671"/>
    </source>
</evidence>
<sequence>MNIQALINDKVSEALTAAGAPAGSPAAVRQSAKPQFGDYQANGVMGVAKRLGTNPREFAQKVLDNLDLDGIASKTEIAGPGFINIFLSEEFLAKSAQAALADKRLSVATEEQKLSLLTTRLQT</sequence>
<dbReference type="PANTHER" id="PTHR11956">
    <property type="entry name" value="ARGINYL-TRNA SYNTHETASE"/>
    <property type="match status" value="1"/>
</dbReference>
<dbReference type="SUPFAM" id="SSF55190">
    <property type="entry name" value="Arginyl-tRNA synthetase (ArgRS), N-terminal 'additional' domain"/>
    <property type="match status" value="1"/>
</dbReference>
<accession>A0A0B8NTG7</accession>
<evidence type="ECO:0000313" key="2">
    <source>
        <dbReference type="EMBL" id="GAM55607.1"/>
    </source>
</evidence>
<dbReference type="InterPro" id="IPR036695">
    <property type="entry name" value="Arg-tRNA-synth_N_sf"/>
</dbReference>
<organism evidence="2 3">
    <name type="scientific">Vibrio ishigakensis</name>
    <dbReference type="NCBI Taxonomy" id="1481914"/>
    <lineage>
        <taxon>Bacteria</taxon>
        <taxon>Pseudomonadati</taxon>
        <taxon>Pseudomonadota</taxon>
        <taxon>Gammaproteobacteria</taxon>
        <taxon>Vibrionales</taxon>
        <taxon>Vibrionaceae</taxon>
        <taxon>Vibrio</taxon>
    </lineage>
</organism>
<dbReference type="Proteomes" id="UP000031671">
    <property type="component" value="Unassembled WGS sequence"/>
</dbReference>
<keyword evidence="2" id="KW-0030">Aminoacyl-tRNA synthetase</keyword>
<dbReference type="InterPro" id="IPR005148">
    <property type="entry name" value="Arg-tRNA-synth_N"/>
</dbReference>
<dbReference type="GO" id="GO:0004814">
    <property type="term" value="F:arginine-tRNA ligase activity"/>
    <property type="evidence" value="ECO:0007669"/>
    <property type="project" value="UniProtKB-EC"/>
</dbReference>
<dbReference type="SMART" id="SM01016">
    <property type="entry name" value="Arg_tRNA_synt_N"/>
    <property type="match status" value="1"/>
</dbReference>
<feature type="domain" description="Arginyl tRNA synthetase N-terminal" evidence="1">
    <location>
        <begin position="1"/>
        <end position="87"/>
    </location>
</feature>
<comment type="caution">
    <text evidence="2">The sequence shown here is derived from an EMBL/GenBank/DDBJ whole genome shotgun (WGS) entry which is preliminary data.</text>
</comment>
<proteinExistence type="predicted"/>
<gene>
    <name evidence="2" type="ORF">JCM19231_2959</name>
</gene>
<dbReference type="Pfam" id="PF03485">
    <property type="entry name" value="Arg_tRNA_synt_N"/>
    <property type="match status" value="1"/>
</dbReference>
<evidence type="ECO:0000259" key="1">
    <source>
        <dbReference type="SMART" id="SM01016"/>
    </source>
</evidence>
<dbReference type="EC" id="6.1.1.19" evidence="2"/>
<dbReference type="GO" id="GO:0006420">
    <property type="term" value="P:arginyl-tRNA aminoacylation"/>
    <property type="evidence" value="ECO:0007669"/>
    <property type="project" value="InterPro"/>
</dbReference>
<keyword evidence="3" id="KW-1185">Reference proteome</keyword>
<dbReference type="GO" id="GO:0005524">
    <property type="term" value="F:ATP binding"/>
    <property type="evidence" value="ECO:0007669"/>
    <property type="project" value="InterPro"/>
</dbReference>